<dbReference type="Proteomes" id="UP001292094">
    <property type="component" value="Unassembled WGS sequence"/>
</dbReference>
<dbReference type="AlphaFoldDB" id="A0AAE1TUK5"/>
<gene>
    <name evidence="1" type="ORF">Pmani_031677</name>
</gene>
<name>A0AAE1TUK5_9EUCA</name>
<evidence type="ECO:0000313" key="2">
    <source>
        <dbReference type="Proteomes" id="UP001292094"/>
    </source>
</evidence>
<keyword evidence="2" id="KW-1185">Reference proteome</keyword>
<evidence type="ECO:0000313" key="1">
    <source>
        <dbReference type="EMBL" id="KAK4295790.1"/>
    </source>
</evidence>
<accession>A0AAE1TUK5</accession>
<proteinExistence type="predicted"/>
<sequence length="158" mass="17670">MRNEGVFEGEGCVKVRGVKRVRYGGEEGEEGEVKVGVFEDAVNRVLSYPGWRPLLVSPLACTDTSFVQKWWASVQYVPLYFNYLGKLFESLGVTFISGLAALILTLLVELPVRSSLDLIIPSPVDNRTSGQMNQWTNEPVDNRTSGQMNQWTIEPVDN</sequence>
<protein>
    <submittedName>
        <fullName evidence="1">Uncharacterized protein</fullName>
    </submittedName>
</protein>
<reference evidence="1" key="1">
    <citation type="submission" date="2023-11" db="EMBL/GenBank/DDBJ databases">
        <title>Genome assemblies of two species of porcelain crab, Petrolisthes cinctipes and Petrolisthes manimaculis (Anomura: Porcellanidae).</title>
        <authorList>
            <person name="Angst P."/>
        </authorList>
    </citation>
    <scope>NUCLEOTIDE SEQUENCE</scope>
    <source>
        <strain evidence="1">PB745_02</strain>
        <tissue evidence="1">Gill</tissue>
    </source>
</reference>
<dbReference type="EMBL" id="JAWZYT010003998">
    <property type="protein sequence ID" value="KAK4295790.1"/>
    <property type="molecule type" value="Genomic_DNA"/>
</dbReference>
<comment type="caution">
    <text evidence="1">The sequence shown here is derived from an EMBL/GenBank/DDBJ whole genome shotgun (WGS) entry which is preliminary data.</text>
</comment>
<organism evidence="1 2">
    <name type="scientific">Petrolisthes manimaculis</name>
    <dbReference type="NCBI Taxonomy" id="1843537"/>
    <lineage>
        <taxon>Eukaryota</taxon>
        <taxon>Metazoa</taxon>
        <taxon>Ecdysozoa</taxon>
        <taxon>Arthropoda</taxon>
        <taxon>Crustacea</taxon>
        <taxon>Multicrustacea</taxon>
        <taxon>Malacostraca</taxon>
        <taxon>Eumalacostraca</taxon>
        <taxon>Eucarida</taxon>
        <taxon>Decapoda</taxon>
        <taxon>Pleocyemata</taxon>
        <taxon>Anomura</taxon>
        <taxon>Galatheoidea</taxon>
        <taxon>Porcellanidae</taxon>
        <taxon>Petrolisthes</taxon>
    </lineage>
</organism>